<dbReference type="InterPro" id="IPR000086">
    <property type="entry name" value="NUDIX_hydrolase_dom"/>
</dbReference>
<dbReference type="InterPro" id="IPR039121">
    <property type="entry name" value="NUDT19"/>
</dbReference>
<dbReference type="InterPro" id="IPR015797">
    <property type="entry name" value="NUDIX_hydrolase-like_dom_sf"/>
</dbReference>
<dbReference type="OrthoDB" id="7183442at2"/>
<evidence type="ECO:0000256" key="2">
    <source>
        <dbReference type="ARBA" id="ARBA00001946"/>
    </source>
</evidence>
<comment type="cofactor">
    <cofactor evidence="1">
        <name>Mn(2+)</name>
        <dbReference type="ChEBI" id="CHEBI:29035"/>
    </cofactor>
</comment>
<proteinExistence type="predicted"/>
<gene>
    <name evidence="8" type="ORF">E2F48_09325</name>
</gene>
<dbReference type="PROSITE" id="PS51462">
    <property type="entry name" value="NUDIX"/>
    <property type="match status" value="1"/>
</dbReference>
<evidence type="ECO:0000313" key="8">
    <source>
        <dbReference type="EMBL" id="TDK25453.1"/>
    </source>
</evidence>
<comment type="cofactor">
    <cofactor evidence="2">
        <name>Mg(2+)</name>
        <dbReference type="ChEBI" id="CHEBI:18420"/>
    </cofactor>
</comment>
<evidence type="ECO:0000256" key="3">
    <source>
        <dbReference type="ARBA" id="ARBA00022723"/>
    </source>
</evidence>
<keyword evidence="4 8" id="KW-0378">Hydrolase</keyword>
<dbReference type="AlphaFoldDB" id="A0A4R5TWD4"/>
<reference evidence="8 9" key="1">
    <citation type="submission" date="2019-03" db="EMBL/GenBank/DDBJ databases">
        <title>Arthrobacter sp. nov., an bacterium isolated from biocrust in Mu Us Desert.</title>
        <authorList>
            <person name="Lixiong L."/>
        </authorList>
    </citation>
    <scope>NUCLEOTIDE SEQUENCE [LARGE SCALE GENOMIC DNA]</scope>
    <source>
        <strain evidence="8 9">SLN-3</strain>
    </source>
</reference>
<evidence type="ECO:0000256" key="4">
    <source>
        <dbReference type="ARBA" id="ARBA00022801"/>
    </source>
</evidence>
<dbReference type="Gene3D" id="3.90.79.10">
    <property type="entry name" value="Nucleoside Triphosphate Pyrophosphohydrolase"/>
    <property type="match status" value="1"/>
</dbReference>
<keyword evidence="5" id="KW-0460">Magnesium</keyword>
<evidence type="ECO:0000259" key="7">
    <source>
        <dbReference type="PROSITE" id="PS51462"/>
    </source>
</evidence>
<evidence type="ECO:0000256" key="6">
    <source>
        <dbReference type="ARBA" id="ARBA00023211"/>
    </source>
</evidence>
<sequence>MDRLSNRRFPLHSEERSAARGWVEYGARTPLKARPASSVVLVRDSPTGAETYLTCRRSESPLGIVGFPGGLIEEFDDDPVDWCGPSPSAWAKALGTDDSNLARRHVLAAVRELFEETGVLLAGPDATSMVESTRGREWMKARETVAHQDSSFADVLSRRGLAVRSDLIKPLAHWLTPDFAHRRFDTHYFAVAQPVNQSPTLLESKGIWGGWKCAAQEIARRNSTELGDEVGQPNTVGRTLSEITVPAVELILEKLGSSRGCIAYLSHKRKIKLYYPHLAEHDGDLMLEVACPVLTEGGSAQRGR</sequence>
<keyword evidence="9" id="KW-1185">Reference proteome</keyword>
<accession>A0A4R5TWD4</accession>
<dbReference type="GO" id="GO:0016818">
    <property type="term" value="F:hydrolase activity, acting on acid anhydrides, in phosphorus-containing anhydrides"/>
    <property type="evidence" value="ECO:0007669"/>
    <property type="project" value="InterPro"/>
</dbReference>
<name>A0A4R5TWD4_9MICC</name>
<dbReference type="PANTHER" id="PTHR12318:SF0">
    <property type="entry name" value="ACYL-COENZYME A DIPHOSPHATASE NUDT19"/>
    <property type="match status" value="1"/>
</dbReference>
<dbReference type="GO" id="GO:0046872">
    <property type="term" value="F:metal ion binding"/>
    <property type="evidence" value="ECO:0007669"/>
    <property type="project" value="UniProtKB-KW"/>
</dbReference>
<evidence type="ECO:0000256" key="5">
    <source>
        <dbReference type="ARBA" id="ARBA00022842"/>
    </source>
</evidence>
<protein>
    <submittedName>
        <fullName evidence="8">NUDIX hydrolase</fullName>
    </submittedName>
</protein>
<dbReference type="Proteomes" id="UP000295411">
    <property type="component" value="Unassembled WGS sequence"/>
</dbReference>
<feature type="domain" description="Nudix hydrolase" evidence="7">
    <location>
        <begin position="32"/>
        <end position="197"/>
    </location>
</feature>
<dbReference type="RefSeq" id="WP_133403721.1">
    <property type="nucleotide sequence ID" value="NZ_SMTK01000003.1"/>
</dbReference>
<dbReference type="PANTHER" id="PTHR12318">
    <property type="entry name" value="TESTOSTERONE-REGULATED PROTEIN RP2"/>
    <property type="match status" value="1"/>
</dbReference>
<keyword evidence="3" id="KW-0479">Metal-binding</keyword>
<dbReference type="EMBL" id="SMTK01000003">
    <property type="protein sequence ID" value="TDK25453.1"/>
    <property type="molecule type" value="Genomic_DNA"/>
</dbReference>
<organism evidence="8 9">
    <name type="scientific">Arthrobacter crusticola</name>
    <dbReference type="NCBI Taxonomy" id="2547960"/>
    <lineage>
        <taxon>Bacteria</taxon>
        <taxon>Bacillati</taxon>
        <taxon>Actinomycetota</taxon>
        <taxon>Actinomycetes</taxon>
        <taxon>Micrococcales</taxon>
        <taxon>Micrococcaceae</taxon>
        <taxon>Arthrobacter</taxon>
    </lineage>
</organism>
<evidence type="ECO:0000256" key="1">
    <source>
        <dbReference type="ARBA" id="ARBA00001936"/>
    </source>
</evidence>
<keyword evidence="6" id="KW-0464">Manganese</keyword>
<dbReference type="SUPFAM" id="SSF55811">
    <property type="entry name" value="Nudix"/>
    <property type="match status" value="1"/>
</dbReference>
<evidence type="ECO:0000313" key="9">
    <source>
        <dbReference type="Proteomes" id="UP000295411"/>
    </source>
</evidence>
<comment type="caution">
    <text evidence="8">The sequence shown here is derived from an EMBL/GenBank/DDBJ whole genome shotgun (WGS) entry which is preliminary data.</text>
</comment>